<name>A0A0E9WLG2_ANGAN</name>
<evidence type="ECO:0000313" key="1">
    <source>
        <dbReference type="EMBL" id="JAH91197.1"/>
    </source>
</evidence>
<reference evidence="1" key="2">
    <citation type="journal article" date="2015" name="Fish Shellfish Immunol.">
        <title>Early steps in the European eel (Anguilla anguilla)-Vibrio vulnificus interaction in the gills: Role of the RtxA13 toxin.</title>
        <authorList>
            <person name="Callol A."/>
            <person name="Pajuelo D."/>
            <person name="Ebbesson L."/>
            <person name="Teles M."/>
            <person name="MacKenzie S."/>
            <person name="Amaro C."/>
        </authorList>
    </citation>
    <scope>NUCLEOTIDE SEQUENCE</scope>
</reference>
<reference evidence="1" key="1">
    <citation type="submission" date="2014-11" db="EMBL/GenBank/DDBJ databases">
        <authorList>
            <person name="Amaro Gonzalez C."/>
        </authorList>
    </citation>
    <scope>NUCLEOTIDE SEQUENCE</scope>
</reference>
<sequence>MRHSGLEKAPSTFAKHWWNNVGELAKPCGSTFQVYWVFLNLNANLYWQSGCSGMDQKPLETSRAE</sequence>
<dbReference type="AlphaFoldDB" id="A0A0E9WLG2"/>
<organism evidence="1">
    <name type="scientific">Anguilla anguilla</name>
    <name type="common">European freshwater eel</name>
    <name type="synonym">Muraena anguilla</name>
    <dbReference type="NCBI Taxonomy" id="7936"/>
    <lineage>
        <taxon>Eukaryota</taxon>
        <taxon>Metazoa</taxon>
        <taxon>Chordata</taxon>
        <taxon>Craniata</taxon>
        <taxon>Vertebrata</taxon>
        <taxon>Euteleostomi</taxon>
        <taxon>Actinopterygii</taxon>
        <taxon>Neopterygii</taxon>
        <taxon>Teleostei</taxon>
        <taxon>Anguilliformes</taxon>
        <taxon>Anguillidae</taxon>
        <taxon>Anguilla</taxon>
    </lineage>
</organism>
<dbReference type="EMBL" id="GBXM01017380">
    <property type="protein sequence ID" value="JAH91197.1"/>
    <property type="molecule type" value="Transcribed_RNA"/>
</dbReference>
<proteinExistence type="predicted"/>
<protein>
    <submittedName>
        <fullName evidence="1">Uncharacterized protein</fullName>
    </submittedName>
</protein>
<accession>A0A0E9WLG2</accession>